<proteinExistence type="inferred from homology"/>
<dbReference type="EMBL" id="LRDC01000071">
    <property type="protein sequence ID" value="KVX00133.1"/>
    <property type="molecule type" value="Genomic_DNA"/>
</dbReference>
<dbReference type="InterPro" id="IPR036291">
    <property type="entry name" value="NAD(P)-bd_dom_sf"/>
</dbReference>
<dbReference type="SUPFAM" id="SSF51735">
    <property type="entry name" value="NAD(P)-binding Rossmann-fold domains"/>
    <property type="match status" value="1"/>
</dbReference>
<dbReference type="PANTHER" id="PTHR44196:SF3">
    <property type="entry name" value="SHORT CHAIN DEHYDROGENASE FAMILY PROTEIN"/>
    <property type="match status" value="1"/>
</dbReference>
<dbReference type="PANTHER" id="PTHR44196">
    <property type="entry name" value="DEHYDROGENASE/REDUCTASE SDR FAMILY MEMBER 7B"/>
    <property type="match status" value="1"/>
</dbReference>
<reference evidence="4 5" key="1">
    <citation type="submission" date="2016-01" db="EMBL/GenBank/DDBJ databases">
        <title>Draft genome of the antarctic isolate Shewanella frigidimarina Ag06-30.</title>
        <authorList>
            <person name="Parmeciano Di Noto G."/>
            <person name="Vazquez S."/>
            <person name="Mac Cormack W."/>
            <person name="Iriarte A."/>
            <person name="Quiroga C."/>
        </authorList>
    </citation>
    <scope>NUCLEOTIDE SEQUENCE [LARGE SCALE GENOMIC DNA]</scope>
    <source>
        <strain evidence="4 5">Ag06-30</strain>
    </source>
</reference>
<name>A0A106BWW7_SHEFR</name>
<dbReference type="AlphaFoldDB" id="A0A106BWW7"/>
<keyword evidence="2" id="KW-0560">Oxidoreductase</keyword>
<dbReference type="Gene3D" id="3.40.50.720">
    <property type="entry name" value="NAD(P)-binding Rossmann-like Domain"/>
    <property type="match status" value="1"/>
</dbReference>
<evidence type="ECO:0000256" key="2">
    <source>
        <dbReference type="ARBA" id="ARBA00023002"/>
    </source>
</evidence>
<dbReference type="Pfam" id="PF00106">
    <property type="entry name" value="adh_short"/>
    <property type="match status" value="1"/>
</dbReference>
<evidence type="ECO:0000313" key="5">
    <source>
        <dbReference type="Proteomes" id="UP000055702"/>
    </source>
</evidence>
<organism evidence="4">
    <name type="scientific">Shewanella frigidimarina</name>
    <dbReference type="NCBI Taxonomy" id="56812"/>
    <lineage>
        <taxon>Bacteria</taxon>
        <taxon>Pseudomonadati</taxon>
        <taxon>Pseudomonadota</taxon>
        <taxon>Gammaproteobacteria</taxon>
        <taxon>Alteromonadales</taxon>
        <taxon>Shewanellaceae</taxon>
        <taxon>Shewanella</taxon>
    </lineage>
</organism>
<gene>
    <name evidence="4" type="ORF">AWJ07_09975</name>
</gene>
<protein>
    <submittedName>
        <fullName evidence="4">Short-chain dehydrogenase</fullName>
    </submittedName>
</protein>
<evidence type="ECO:0000256" key="3">
    <source>
        <dbReference type="RuleBase" id="RU000363"/>
    </source>
</evidence>
<dbReference type="PRINTS" id="PR00081">
    <property type="entry name" value="GDHRDH"/>
</dbReference>
<comment type="similarity">
    <text evidence="1 3">Belongs to the short-chain dehydrogenases/reductases (SDR) family.</text>
</comment>
<dbReference type="GO" id="GO:0016020">
    <property type="term" value="C:membrane"/>
    <property type="evidence" value="ECO:0007669"/>
    <property type="project" value="TreeGrafter"/>
</dbReference>
<dbReference type="NCBIfam" id="NF006123">
    <property type="entry name" value="PRK08267.1"/>
    <property type="match status" value="1"/>
</dbReference>
<evidence type="ECO:0000256" key="1">
    <source>
        <dbReference type="ARBA" id="ARBA00006484"/>
    </source>
</evidence>
<dbReference type="InterPro" id="IPR002347">
    <property type="entry name" value="SDR_fam"/>
</dbReference>
<evidence type="ECO:0000313" key="4">
    <source>
        <dbReference type="EMBL" id="KVX00133.1"/>
    </source>
</evidence>
<comment type="caution">
    <text evidence="4">The sequence shown here is derived from an EMBL/GenBank/DDBJ whole genome shotgun (WGS) entry which is preliminary data.</text>
</comment>
<dbReference type="Proteomes" id="UP000055702">
    <property type="component" value="Unassembled WGS sequence"/>
</dbReference>
<dbReference type="GO" id="GO:0016491">
    <property type="term" value="F:oxidoreductase activity"/>
    <property type="evidence" value="ECO:0007669"/>
    <property type="project" value="UniProtKB-KW"/>
</dbReference>
<dbReference type="RefSeq" id="WP_059747830.1">
    <property type="nucleotide sequence ID" value="NZ_LRDC01000071.1"/>
</dbReference>
<dbReference type="PRINTS" id="PR00080">
    <property type="entry name" value="SDRFAMILY"/>
</dbReference>
<sequence>MNKNTIFITGAASGIGLATAKHFHKKGYWVGMADINLAQLTQATEIWDRTRIRLFQLDVSDFSQVQHSMAKFCAEHNNCLAILVNNAGILEIGLFEEIPIEHHQRTLSVNVIGVMNLCHAAWPYLKNTGTSTIINMSSASSDYGVPELASYSASKFAVKALTEALELEWKKYGISVCDVMPPFVATNMLKEQKNSAKVMQRLGVNITAEHVVAVIDKQVKHPKTHRTVSVFYGLLHRLSNVSPAFINRLAMKWLSR</sequence>
<accession>A0A106BWW7</accession>